<evidence type="ECO:0000256" key="1">
    <source>
        <dbReference type="SAM" id="SignalP"/>
    </source>
</evidence>
<protein>
    <submittedName>
        <fullName evidence="4">Cell wall hydrolase</fullName>
    </submittedName>
</protein>
<dbReference type="GO" id="GO:0016787">
    <property type="term" value="F:hydrolase activity"/>
    <property type="evidence" value="ECO:0007669"/>
    <property type="project" value="UniProtKB-KW"/>
</dbReference>
<keyword evidence="1" id="KW-0732">Signal</keyword>
<feature type="domain" description="Peptidoglycan binding-like" evidence="2">
    <location>
        <begin position="45"/>
        <end position="99"/>
    </location>
</feature>
<dbReference type="InterPro" id="IPR011105">
    <property type="entry name" value="Cell_wall_hydrolase_SleB"/>
</dbReference>
<dbReference type="Pfam" id="PF01471">
    <property type="entry name" value="PG_binding_1"/>
    <property type="match status" value="1"/>
</dbReference>
<dbReference type="InterPro" id="IPR042047">
    <property type="entry name" value="SleB_dom1"/>
</dbReference>
<proteinExistence type="predicted"/>
<dbReference type="EMBL" id="JACEIQ010000001">
    <property type="protein sequence ID" value="MBA4492758.1"/>
    <property type="molecule type" value="Genomic_DNA"/>
</dbReference>
<feature type="chain" id="PRO_5038473106" evidence="1">
    <location>
        <begin position="29"/>
        <end position="226"/>
    </location>
</feature>
<dbReference type="Proteomes" id="UP000535491">
    <property type="component" value="Unassembled WGS sequence"/>
</dbReference>
<feature type="signal peptide" evidence="1">
    <location>
        <begin position="1"/>
        <end position="28"/>
    </location>
</feature>
<dbReference type="InterPro" id="IPR036366">
    <property type="entry name" value="PGBDSf"/>
</dbReference>
<dbReference type="Gene3D" id="6.20.240.60">
    <property type="match status" value="1"/>
</dbReference>
<dbReference type="InterPro" id="IPR036365">
    <property type="entry name" value="PGBD-like_sf"/>
</dbReference>
<dbReference type="InterPro" id="IPR002477">
    <property type="entry name" value="Peptidoglycan-bd-like"/>
</dbReference>
<evidence type="ECO:0000259" key="3">
    <source>
        <dbReference type="Pfam" id="PF07486"/>
    </source>
</evidence>
<dbReference type="SUPFAM" id="SSF47090">
    <property type="entry name" value="PGBD-like"/>
    <property type="match status" value="1"/>
</dbReference>
<accession>A0A7W1WMP8</accession>
<name>A0A7W1WMP8_9BACL</name>
<evidence type="ECO:0000313" key="5">
    <source>
        <dbReference type="Proteomes" id="UP000535491"/>
    </source>
</evidence>
<organism evidence="4 5">
    <name type="scientific">Paenactinomyces guangxiensis</name>
    <dbReference type="NCBI Taxonomy" id="1490290"/>
    <lineage>
        <taxon>Bacteria</taxon>
        <taxon>Bacillati</taxon>
        <taxon>Bacillota</taxon>
        <taxon>Bacilli</taxon>
        <taxon>Bacillales</taxon>
        <taxon>Thermoactinomycetaceae</taxon>
        <taxon>Paenactinomyces</taxon>
    </lineage>
</organism>
<dbReference type="Gene3D" id="1.10.10.2520">
    <property type="entry name" value="Cell wall hydrolase SleB, domain 1"/>
    <property type="match status" value="1"/>
</dbReference>
<dbReference type="Pfam" id="PF07486">
    <property type="entry name" value="Hydrolase_2"/>
    <property type="match status" value="1"/>
</dbReference>
<reference evidence="4 5" key="1">
    <citation type="submission" date="2020-07" db="EMBL/GenBank/DDBJ databases">
        <authorList>
            <person name="Feng H."/>
        </authorList>
    </citation>
    <scope>NUCLEOTIDE SEQUENCE [LARGE SCALE GENOMIC DNA]</scope>
    <source>
        <strain evidence="5">s-10</strain>
    </source>
</reference>
<evidence type="ECO:0000259" key="2">
    <source>
        <dbReference type="Pfam" id="PF01471"/>
    </source>
</evidence>
<dbReference type="AlphaFoldDB" id="A0A7W1WMP8"/>
<evidence type="ECO:0000313" key="4">
    <source>
        <dbReference type="EMBL" id="MBA4492758.1"/>
    </source>
</evidence>
<keyword evidence="5" id="KW-1185">Reference proteome</keyword>
<dbReference type="Gene3D" id="1.10.101.10">
    <property type="entry name" value="PGBD-like superfamily/PGBD"/>
    <property type="match status" value="1"/>
</dbReference>
<feature type="domain" description="Cell wall hydrolase SleB" evidence="3">
    <location>
        <begin position="124"/>
        <end position="224"/>
    </location>
</feature>
<keyword evidence="4" id="KW-0378">Hydrolase</keyword>
<gene>
    <name evidence="4" type="ORF">H1191_00330</name>
</gene>
<dbReference type="RefSeq" id="WP_181749997.1">
    <property type="nucleotide sequence ID" value="NZ_JACEIQ010000001.1"/>
</dbReference>
<comment type="caution">
    <text evidence="4">The sequence shown here is derived from an EMBL/GenBank/DDBJ whole genome shotgun (WGS) entry which is preliminary data.</text>
</comment>
<sequence length="226" mass="24841">MNYLLKKCLAMGTTAALAVGLAFGPVHQAEAAAFPLLKVGQKNNSAQVKDVQSRLKQLGLYHKQVTGTYDAYTRDAVIQFQKKRHLKWIDGIVGPETTGTLKKDTYSQQEINLLARAVYSESRGEPFEGQVAVAAVVLNRVDHKDFPNTVKGVIYEPGAFTAVKDGQINLKPNATAYQAVAKAIRGSDPTGGAVYYYNPQTASSRWMKNQAKQKRTLKIGQHVFLK</sequence>